<evidence type="ECO:0000256" key="6">
    <source>
        <dbReference type="ARBA" id="ARBA00023277"/>
    </source>
</evidence>
<dbReference type="Proteomes" id="UP000267250">
    <property type="component" value="Chromosome"/>
</dbReference>
<keyword evidence="4" id="KW-0378">Hydrolase</keyword>
<dbReference type="NCBIfam" id="TIGR00330">
    <property type="entry name" value="glpX"/>
    <property type="match status" value="1"/>
</dbReference>
<evidence type="ECO:0000256" key="7">
    <source>
        <dbReference type="ARBA" id="ARBA00024331"/>
    </source>
</evidence>
<evidence type="ECO:0000256" key="4">
    <source>
        <dbReference type="ARBA" id="ARBA00022801"/>
    </source>
</evidence>
<dbReference type="GO" id="GO:0005829">
    <property type="term" value="C:cytosol"/>
    <property type="evidence" value="ECO:0007669"/>
    <property type="project" value="TreeGrafter"/>
</dbReference>
<dbReference type="InterPro" id="IPR004464">
    <property type="entry name" value="FBPase_class-2/SBPase"/>
</dbReference>
<accession>A0A3S9T2S7</accession>
<dbReference type="GO" id="GO:0046872">
    <property type="term" value="F:metal ion binding"/>
    <property type="evidence" value="ECO:0007669"/>
    <property type="project" value="UniProtKB-KW"/>
</dbReference>
<organism evidence="11 12">
    <name type="scientific">Anoxybacter fermentans</name>
    <dbReference type="NCBI Taxonomy" id="1323375"/>
    <lineage>
        <taxon>Bacteria</taxon>
        <taxon>Bacillati</taxon>
        <taxon>Bacillota</taxon>
        <taxon>Clostridia</taxon>
        <taxon>Halanaerobiales</taxon>
        <taxon>Anoxybacter</taxon>
    </lineage>
</organism>
<dbReference type="GO" id="GO:0030388">
    <property type="term" value="P:fructose 1,6-bisphosphate metabolic process"/>
    <property type="evidence" value="ECO:0007669"/>
    <property type="project" value="TreeGrafter"/>
</dbReference>
<dbReference type="FunFam" id="3.40.190.90:FF:000001">
    <property type="entry name" value="Fructose-1,6-bisphosphatase"/>
    <property type="match status" value="1"/>
</dbReference>
<dbReference type="Gene3D" id="3.40.190.90">
    <property type="match status" value="1"/>
</dbReference>
<comment type="cofactor">
    <cofactor evidence="9">
        <name>Mn(2+)</name>
        <dbReference type="ChEBI" id="CHEBI:29035"/>
    </cofactor>
</comment>
<dbReference type="EMBL" id="CP016379">
    <property type="protein sequence ID" value="AZR74852.1"/>
    <property type="molecule type" value="Genomic_DNA"/>
</dbReference>
<dbReference type="KEGG" id="aft:BBF96_06940"/>
<feature type="binding site" evidence="9">
    <location>
        <position position="89"/>
    </location>
    <ligand>
        <name>Mn(2+)</name>
        <dbReference type="ChEBI" id="CHEBI:29035"/>
        <label>2</label>
    </ligand>
</feature>
<dbReference type="OrthoDB" id="9779353at2"/>
<evidence type="ECO:0000256" key="1">
    <source>
        <dbReference type="ARBA" id="ARBA00001273"/>
    </source>
</evidence>
<evidence type="ECO:0000313" key="11">
    <source>
        <dbReference type="EMBL" id="AZR74852.1"/>
    </source>
</evidence>
<evidence type="ECO:0000256" key="3">
    <source>
        <dbReference type="ARBA" id="ARBA00022723"/>
    </source>
</evidence>
<proteinExistence type="inferred from homology"/>
<feature type="binding site" evidence="10">
    <location>
        <position position="120"/>
    </location>
    <ligand>
        <name>substrate</name>
    </ligand>
</feature>
<dbReference type="GO" id="GO:0042132">
    <property type="term" value="F:fructose 1,6-bisphosphate 1-phosphatase activity"/>
    <property type="evidence" value="ECO:0007669"/>
    <property type="project" value="UniProtKB-EC"/>
</dbReference>
<evidence type="ECO:0000256" key="2">
    <source>
        <dbReference type="ARBA" id="ARBA00008989"/>
    </source>
</evidence>
<feature type="binding site" evidence="10">
    <location>
        <begin position="187"/>
        <end position="189"/>
    </location>
    <ligand>
        <name>substrate</name>
    </ligand>
</feature>
<evidence type="ECO:0000256" key="10">
    <source>
        <dbReference type="PIRSR" id="PIRSR004532-2"/>
    </source>
</evidence>
<feature type="binding site" evidence="10">
    <location>
        <begin position="89"/>
        <end position="91"/>
    </location>
    <ligand>
        <name>substrate</name>
    </ligand>
</feature>
<dbReference type="Pfam" id="PF03320">
    <property type="entry name" value="FBPase_glpX"/>
    <property type="match status" value="1"/>
</dbReference>
<reference evidence="11 12" key="1">
    <citation type="submission" date="2016-07" db="EMBL/GenBank/DDBJ databases">
        <title>Genome and transcriptome analysis of iron-reducing fermentative bacteria Anoxybacter fermentans.</title>
        <authorList>
            <person name="Zeng X."/>
            <person name="Shao Z."/>
        </authorList>
    </citation>
    <scope>NUCLEOTIDE SEQUENCE [LARGE SCALE GENOMIC DNA]</scope>
    <source>
        <strain evidence="11 12">DY22613</strain>
    </source>
</reference>
<dbReference type="Gene3D" id="3.30.540.10">
    <property type="entry name" value="Fructose-1,6-Bisphosphatase, subunit A, domain 1"/>
    <property type="match status" value="1"/>
</dbReference>
<dbReference type="GO" id="GO:0006071">
    <property type="term" value="P:glycerol metabolic process"/>
    <property type="evidence" value="ECO:0007669"/>
    <property type="project" value="InterPro"/>
</dbReference>
<dbReference type="PIRSF" id="PIRSF004532">
    <property type="entry name" value="GlpX"/>
    <property type="match status" value="1"/>
</dbReference>
<keyword evidence="5 9" id="KW-0464">Manganese</keyword>
<dbReference type="CDD" id="cd01516">
    <property type="entry name" value="FBPase_glpX"/>
    <property type="match status" value="1"/>
</dbReference>
<dbReference type="RefSeq" id="WP_127016475.1">
    <property type="nucleotide sequence ID" value="NZ_CP016379.1"/>
</dbReference>
<name>A0A3S9T2S7_9FIRM</name>
<keyword evidence="6 8" id="KW-0119">Carbohydrate metabolism</keyword>
<feature type="binding site" evidence="10">
    <location>
        <position position="211"/>
    </location>
    <ligand>
        <name>substrate</name>
    </ligand>
</feature>
<gene>
    <name evidence="11" type="ORF">BBF96_06940</name>
</gene>
<dbReference type="PANTHER" id="PTHR30447">
    <property type="entry name" value="FRUCTOSE-1,6-BISPHOSPHATASE CLASS 2"/>
    <property type="match status" value="1"/>
</dbReference>
<evidence type="ECO:0000256" key="5">
    <source>
        <dbReference type="ARBA" id="ARBA00023211"/>
    </source>
</evidence>
<comment type="catalytic activity">
    <reaction evidence="1">
        <text>beta-D-fructose 1,6-bisphosphate + H2O = beta-D-fructose 6-phosphate + phosphate</text>
        <dbReference type="Rhea" id="RHEA:11064"/>
        <dbReference type="ChEBI" id="CHEBI:15377"/>
        <dbReference type="ChEBI" id="CHEBI:32966"/>
        <dbReference type="ChEBI" id="CHEBI:43474"/>
        <dbReference type="ChEBI" id="CHEBI:57634"/>
        <dbReference type="EC" id="3.1.3.11"/>
    </reaction>
</comment>
<dbReference type="PANTHER" id="PTHR30447:SF0">
    <property type="entry name" value="FRUCTOSE-1,6-BISPHOSPHATASE 1 CLASS 2-RELATED"/>
    <property type="match status" value="1"/>
</dbReference>
<feature type="binding site" evidence="9">
    <location>
        <position position="57"/>
    </location>
    <ligand>
        <name>Mn(2+)</name>
        <dbReference type="ChEBI" id="CHEBI:29035"/>
        <label>1</label>
    </ligand>
</feature>
<feature type="binding site" evidence="9">
    <location>
        <position position="33"/>
    </location>
    <ligand>
        <name>Mn(2+)</name>
        <dbReference type="ChEBI" id="CHEBI:29035"/>
        <label>1</label>
    </ligand>
</feature>
<evidence type="ECO:0000256" key="8">
    <source>
        <dbReference type="PIRNR" id="PIRNR004532"/>
    </source>
</evidence>
<keyword evidence="12" id="KW-1185">Reference proteome</keyword>
<sequence length="329" mass="35154">MQRELAIEFVRVTEAAALASAPWMGKGDKMAADGAAVAAMRAVFDTVNIDGVVVIGEGEMDEAPQLYIGEHIGSKGAPVQVDIAVDPLEGTNLVAKGLPNAIAVIAVAPRGTLLNAPDMYMEKIAVGPKAKGCVHLDSPIEVNLNAVARAKGKSVSELTVVILDRERHSEIIKKVRQAGARIKLISDGDVSAGISVAFEETGVDVLLGIGGAPEGVLTAAALKCLGGEFQGRLVFENDEQIKRAKAMGITDLNKIYTIDELVCTDDVMFAATGITDGDFLRGVRYTGEWAITHSIVMRSKTGTIRYIDAYHKITQKPEYYPKDVMKMDK</sequence>
<keyword evidence="3 9" id="KW-0479">Metal-binding</keyword>
<dbReference type="SUPFAM" id="SSF56655">
    <property type="entry name" value="Carbohydrate phosphatase"/>
    <property type="match status" value="1"/>
</dbReference>
<comment type="similarity">
    <text evidence="2 8">Belongs to the FBPase class 2 family.</text>
</comment>
<dbReference type="AlphaFoldDB" id="A0A3S9T2S7"/>
<feature type="binding site" evidence="10">
    <location>
        <begin position="165"/>
        <end position="167"/>
    </location>
    <ligand>
        <name>substrate</name>
    </ligand>
</feature>
<feature type="binding site" evidence="9">
    <location>
        <position position="214"/>
    </location>
    <ligand>
        <name>Mn(2+)</name>
        <dbReference type="ChEBI" id="CHEBI:29035"/>
        <label>2</label>
    </ligand>
</feature>
<dbReference type="GO" id="GO:0006094">
    <property type="term" value="P:gluconeogenesis"/>
    <property type="evidence" value="ECO:0007669"/>
    <property type="project" value="InterPro"/>
</dbReference>
<feature type="binding site" evidence="9">
    <location>
        <position position="86"/>
    </location>
    <ligand>
        <name>Mn(2+)</name>
        <dbReference type="ChEBI" id="CHEBI:29035"/>
        <label>2</label>
    </ligand>
</feature>
<comment type="pathway">
    <text evidence="7">Carbohydrate biosynthesis.</text>
</comment>
<evidence type="ECO:0000256" key="9">
    <source>
        <dbReference type="PIRSR" id="PIRSR004532-1"/>
    </source>
</evidence>
<evidence type="ECO:0000313" key="12">
    <source>
        <dbReference type="Proteomes" id="UP000267250"/>
    </source>
</evidence>
<protein>
    <recommendedName>
        <fullName evidence="8">Fructose-1,6-bisphosphatase</fullName>
    </recommendedName>
</protein>